<dbReference type="KEGG" id="cdep:91088244"/>
<dbReference type="Proteomes" id="UP000094043">
    <property type="component" value="Chromosome 4"/>
</dbReference>
<dbReference type="OrthoDB" id="2564806at2759"/>
<feature type="compositionally biased region" description="Low complexity" evidence="1">
    <location>
        <begin position="215"/>
        <end position="225"/>
    </location>
</feature>
<feature type="compositionally biased region" description="Basic and acidic residues" evidence="1">
    <location>
        <begin position="575"/>
        <end position="588"/>
    </location>
</feature>
<evidence type="ECO:0000256" key="1">
    <source>
        <dbReference type="SAM" id="MobiDB-lite"/>
    </source>
</evidence>
<dbReference type="RefSeq" id="XP_066069520.1">
    <property type="nucleotide sequence ID" value="XM_066213423.1"/>
</dbReference>
<feature type="region of interest" description="Disordered" evidence="1">
    <location>
        <begin position="315"/>
        <end position="355"/>
    </location>
</feature>
<feature type="compositionally biased region" description="Acidic residues" evidence="1">
    <location>
        <begin position="97"/>
        <end position="109"/>
    </location>
</feature>
<evidence type="ECO:0000313" key="3">
    <source>
        <dbReference type="Proteomes" id="UP000094043"/>
    </source>
</evidence>
<feature type="region of interest" description="Disordered" evidence="1">
    <location>
        <begin position="1"/>
        <end position="26"/>
    </location>
</feature>
<gene>
    <name evidence="2" type="ORF">L203_104034</name>
</gene>
<feature type="region of interest" description="Disordered" evidence="1">
    <location>
        <begin position="215"/>
        <end position="237"/>
    </location>
</feature>
<dbReference type="GeneID" id="91088244"/>
<protein>
    <submittedName>
        <fullName evidence="2">Uncharacterized protein</fullName>
    </submittedName>
</protein>
<keyword evidence="3" id="KW-1185">Reference proteome</keyword>
<name>A0A1E3IBP5_9TREE</name>
<dbReference type="VEuPathDB" id="FungiDB:L203_04517"/>
<feature type="compositionally biased region" description="Polar residues" evidence="1">
    <location>
        <begin position="510"/>
        <end position="564"/>
    </location>
</feature>
<dbReference type="EMBL" id="CP143787">
    <property type="protein sequence ID" value="WVN88820.1"/>
    <property type="molecule type" value="Genomic_DNA"/>
</dbReference>
<feature type="compositionally biased region" description="Polar residues" evidence="1">
    <location>
        <begin position="455"/>
        <end position="467"/>
    </location>
</feature>
<feature type="region of interest" description="Disordered" evidence="1">
    <location>
        <begin position="91"/>
        <end position="110"/>
    </location>
</feature>
<evidence type="ECO:0000313" key="2">
    <source>
        <dbReference type="EMBL" id="WVN88820.1"/>
    </source>
</evidence>
<sequence length="588" mass="64593">MIKPHISFRKGDRERHAGLASPVLTPYNQTPAIMSSDADSPTFKYNPARLLRRKASFGDKTVDVPTGGVDVDAPVTASSIGSFYDAERAPFPYGLGDDPERDQEDDDEKEWSRLFTRNLSKSRKEIARRPSFSSRRAVWVYKQRSHDGNLPKQMPVKISQHAFGDSDVFCDLGSEFDNLGVRDTAGRVKNGINEKIAKDQDALVVKDIFPFSPLTPSSSSAPNSSTMYPTALSPPRRPIHFQPQTMQQLRQKKQSQNTFVEAQGERPTTLVTSISKEFGVTKSPSQLQICVPPRPRSQPQRPRTPVITAEWLKRKPSSGKLKHNPSFSPGNIPLPSPPVSAKSLMSTPSPHPIRNISRSTVEKSPFMMVETASGCLRTISRSSTDSETNDTISSSEDELGFVCRSTPAASFPTSSIKDSVNSQGNGYEVQISCSDDRVESDTMKWEVVVRRRSSKGTVLQSGHSQRLGTAPSISYASSTTSSINLSLSLDQPTGNLVFISFPTDVYGTPTKRQSSSHSQPPSKDTAQSVSRNNSFGSIYRSTTPPLETGGCLTSNVPRPTTSPSVRKKPPPIWLAERKIEGDEYTEHS</sequence>
<proteinExistence type="predicted"/>
<reference evidence="2" key="2">
    <citation type="journal article" date="2022" name="Elife">
        <title>Obligate sexual reproduction of a homothallic fungus closely related to the Cryptococcus pathogenic species complex.</title>
        <authorList>
            <person name="Passer A.R."/>
            <person name="Clancey S.A."/>
            <person name="Shea T."/>
            <person name="David-Palma M."/>
            <person name="Averette A.F."/>
            <person name="Boekhout T."/>
            <person name="Porcel B.M."/>
            <person name="Nowrousian M."/>
            <person name="Cuomo C.A."/>
            <person name="Sun S."/>
            <person name="Heitman J."/>
            <person name="Coelho M.A."/>
        </authorList>
    </citation>
    <scope>NUCLEOTIDE SEQUENCE</scope>
    <source>
        <strain evidence="2">CBS 7841</strain>
    </source>
</reference>
<organism evidence="2 3">
    <name type="scientific">Cryptococcus depauperatus CBS 7841</name>
    <dbReference type="NCBI Taxonomy" id="1295531"/>
    <lineage>
        <taxon>Eukaryota</taxon>
        <taxon>Fungi</taxon>
        <taxon>Dikarya</taxon>
        <taxon>Basidiomycota</taxon>
        <taxon>Agaricomycotina</taxon>
        <taxon>Tremellomycetes</taxon>
        <taxon>Tremellales</taxon>
        <taxon>Cryptococcaceae</taxon>
        <taxon>Cryptococcus</taxon>
    </lineage>
</organism>
<feature type="region of interest" description="Disordered" evidence="1">
    <location>
        <begin position="454"/>
        <end position="475"/>
    </location>
</feature>
<reference evidence="2" key="3">
    <citation type="submission" date="2024-01" db="EMBL/GenBank/DDBJ databases">
        <authorList>
            <person name="Coelho M.A."/>
            <person name="David-Palma M."/>
            <person name="Shea T."/>
            <person name="Sun S."/>
            <person name="Cuomo C.A."/>
            <person name="Heitman J."/>
        </authorList>
    </citation>
    <scope>NUCLEOTIDE SEQUENCE</scope>
    <source>
        <strain evidence="2">CBS 7841</strain>
    </source>
</reference>
<reference evidence="2" key="1">
    <citation type="submission" date="2016-06" db="EMBL/GenBank/DDBJ databases">
        <authorList>
            <person name="Cuomo C."/>
            <person name="Litvintseva A."/>
            <person name="Heitman J."/>
            <person name="Chen Y."/>
            <person name="Sun S."/>
            <person name="Springer D."/>
            <person name="Dromer F."/>
            <person name="Young S."/>
            <person name="Zeng Q."/>
            <person name="Chapman S."/>
            <person name="Gujja S."/>
            <person name="Saif S."/>
            <person name="Birren B."/>
        </authorList>
    </citation>
    <scope>NUCLEOTIDE SEQUENCE</scope>
    <source>
        <strain evidence="2">CBS 7841</strain>
    </source>
</reference>
<feature type="region of interest" description="Disordered" evidence="1">
    <location>
        <begin position="508"/>
        <end position="588"/>
    </location>
</feature>
<dbReference type="AlphaFoldDB" id="A0A1E3IBP5"/>
<accession>A0A1E3IBP5</accession>